<dbReference type="RefSeq" id="WP_140851936.1">
    <property type="nucleotide sequence ID" value="NZ_RCZC01000008.1"/>
</dbReference>
<organism evidence="3 4">
    <name type="scientific">Sphingomonas glacialis</name>
    <dbReference type="NCBI Taxonomy" id="658225"/>
    <lineage>
        <taxon>Bacteria</taxon>
        <taxon>Pseudomonadati</taxon>
        <taxon>Pseudomonadota</taxon>
        <taxon>Alphaproteobacteria</taxon>
        <taxon>Sphingomonadales</taxon>
        <taxon>Sphingomonadaceae</taxon>
        <taxon>Sphingomonas</taxon>
    </lineage>
</organism>
<dbReference type="Proteomes" id="UP000319931">
    <property type="component" value="Unassembled WGS sequence"/>
</dbReference>
<feature type="domain" description="EfeO-type cupredoxin-like" evidence="2">
    <location>
        <begin position="8"/>
        <end position="114"/>
    </location>
</feature>
<proteinExistence type="predicted"/>
<evidence type="ECO:0000313" key="3">
    <source>
        <dbReference type="EMBL" id="TPG48991.1"/>
    </source>
</evidence>
<dbReference type="SUPFAM" id="SSF49503">
    <property type="entry name" value="Cupredoxins"/>
    <property type="match status" value="1"/>
</dbReference>
<dbReference type="CDD" id="cd00920">
    <property type="entry name" value="Cupredoxin"/>
    <property type="match status" value="1"/>
</dbReference>
<protein>
    <recommendedName>
        <fullName evidence="2">EfeO-type cupredoxin-like domain-containing protein</fullName>
    </recommendedName>
</protein>
<reference evidence="3 4" key="1">
    <citation type="journal article" date="2019" name="Environ. Microbiol.">
        <title>Species interactions and distinct microbial communities in high Arctic permafrost affected cryosols are associated with the CH4 and CO2 gas fluxes.</title>
        <authorList>
            <person name="Altshuler I."/>
            <person name="Hamel J."/>
            <person name="Turney S."/>
            <person name="Magnuson E."/>
            <person name="Levesque R."/>
            <person name="Greer C."/>
            <person name="Whyte L.G."/>
        </authorList>
    </citation>
    <scope>NUCLEOTIDE SEQUENCE [LARGE SCALE GENOMIC DNA]</scope>
    <source>
        <strain evidence="3 4">E6.1</strain>
    </source>
</reference>
<dbReference type="OrthoDB" id="7408985at2"/>
<accession>A0A502FHW5</accession>
<dbReference type="InterPro" id="IPR008972">
    <property type="entry name" value="Cupredoxin"/>
</dbReference>
<dbReference type="InterPro" id="IPR028096">
    <property type="entry name" value="EfeO_Cupredoxin"/>
</dbReference>
<name>A0A502FHW5_9SPHN</name>
<evidence type="ECO:0000256" key="1">
    <source>
        <dbReference type="SAM" id="SignalP"/>
    </source>
</evidence>
<dbReference type="Pfam" id="PF13473">
    <property type="entry name" value="Cupredoxin_1"/>
    <property type="match status" value="1"/>
</dbReference>
<comment type="caution">
    <text evidence="3">The sequence shown here is derived from an EMBL/GenBank/DDBJ whole genome shotgun (WGS) entry which is preliminary data.</text>
</comment>
<dbReference type="AlphaFoldDB" id="A0A502FHW5"/>
<keyword evidence="4" id="KW-1185">Reference proteome</keyword>
<evidence type="ECO:0000313" key="4">
    <source>
        <dbReference type="Proteomes" id="UP000319931"/>
    </source>
</evidence>
<gene>
    <name evidence="3" type="ORF">EAH76_19360</name>
</gene>
<keyword evidence="1" id="KW-0732">Signal</keyword>
<evidence type="ECO:0000259" key="2">
    <source>
        <dbReference type="Pfam" id="PF13473"/>
    </source>
</evidence>
<sequence>MKTALLALMAIAAPAVAQTPVARAPQSVAITMTDHGFVPSTIVLRRGGSYVLRIANRSDKGHNLTQKAFFRAARLSREDRGLAGDGQIVLAPGERATVRLQAPLSRPGGTYQFSSTTLGDADNEYTGVFRMR</sequence>
<feature type="signal peptide" evidence="1">
    <location>
        <begin position="1"/>
        <end position="17"/>
    </location>
</feature>
<feature type="chain" id="PRO_5021185663" description="EfeO-type cupredoxin-like domain-containing protein" evidence="1">
    <location>
        <begin position="18"/>
        <end position="132"/>
    </location>
</feature>
<dbReference type="Gene3D" id="2.60.40.420">
    <property type="entry name" value="Cupredoxins - blue copper proteins"/>
    <property type="match status" value="1"/>
</dbReference>
<dbReference type="EMBL" id="RCZC01000008">
    <property type="protein sequence ID" value="TPG48991.1"/>
    <property type="molecule type" value="Genomic_DNA"/>
</dbReference>